<dbReference type="STRING" id="7994.ENSAMXP00000006337"/>
<dbReference type="FunCoup" id="W5KFH6">
    <property type="interactions" value="1679"/>
</dbReference>
<dbReference type="HOGENOM" id="CLU_005871_4_0_1"/>
<dbReference type="GO" id="GO:0031261">
    <property type="term" value="C:DNA replication preinitiation complex"/>
    <property type="evidence" value="ECO:0007669"/>
    <property type="project" value="TreeGrafter"/>
</dbReference>
<evidence type="ECO:0000313" key="8">
    <source>
        <dbReference type="Proteomes" id="UP000018467"/>
    </source>
</evidence>
<reference evidence="7" key="4">
    <citation type="submission" date="2025-09" db="UniProtKB">
        <authorList>
            <consortium name="Ensembl"/>
        </authorList>
    </citation>
    <scope>IDENTIFICATION</scope>
</reference>
<keyword evidence="3" id="KW-0235">DNA replication</keyword>
<dbReference type="GeneTree" id="ENSGT00390000009662"/>
<dbReference type="AlphaFoldDB" id="W5KFH6"/>
<dbReference type="eggNOG" id="KOG2475">
    <property type="taxonomic scope" value="Eukaryota"/>
</dbReference>
<organism evidence="7 8">
    <name type="scientific">Astyanax mexicanus</name>
    <name type="common">Blind cave fish</name>
    <name type="synonym">Astyanax fasciatus mexicanus</name>
    <dbReference type="NCBI Taxonomy" id="7994"/>
    <lineage>
        <taxon>Eukaryota</taxon>
        <taxon>Metazoa</taxon>
        <taxon>Chordata</taxon>
        <taxon>Craniata</taxon>
        <taxon>Vertebrata</taxon>
        <taxon>Euteleostomi</taxon>
        <taxon>Actinopterygii</taxon>
        <taxon>Neopterygii</taxon>
        <taxon>Teleostei</taxon>
        <taxon>Ostariophysi</taxon>
        <taxon>Characiformes</taxon>
        <taxon>Characoidei</taxon>
        <taxon>Acestrorhamphidae</taxon>
        <taxon>Acestrorhamphinae</taxon>
        <taxon>Astyanax</taxon>
    </lineage>
</organism>
<dbReference type="Bgee" id="ENSAMXG00000006167">
    <property type="expression patterns" value="Expressed in testis and 12 other cell types or tissues"/>
</dbReference>
<keyword evidence="5" id="KW-0131">Cell cycle</keyword>
<evidence type="ECO:0000313" key="7">
    <source>
        <dbReference type="Ensembl" id="ENSAMXP00000006337.2"/>
    </source>
</evidence>
<dbReference type="GO" id="GO:0006270">
    <property type="term" value="P:DNA replication initiation"/>
    <property type="evidence" value="ECO:0007669"/>
    <property type="project" value="InterPro"/>
</dbReference>
<feature type="region of interest" description="Disordered" evidence="6">
    <location>
        <begin position="90"/>
        <end position="124"/>
    </location>
</feature>
<dbReference type="InterPro" id="IPR003874">
    <property type="entry name" value="CDC45"/>
</dbReference>
<proteinExistence type="inferred from homology"/>
<protein>
    <submittedName>
        <fullName evidence="7">CDC45 cell division cycle 45 homolog (S. cerevisiae)</fullName>
    </submittedName>
</protein>
<evidence type="ECO:0000256" key="2">
    <source>
        <dbReference type="ARBA" id="ARBA00010727"/>
    </source>
</evidence>
<evidence type="ECO:0000256" key="6">
    <source>
        <dbReference type="SAM" id="MobiDB-lite"/>
    </source>
</evidence>
<dbReference type="PANTHER" id="PTHR10507:SF0">
    <property type="entry name" value="CELL DIVISION CONTROL PROTEIN 45 HOMOLOG"/>
    <property type="match status" value="1"/>
</dbReference>
<dbReference type="Proteomes" id="UP000018467">
    <property type="component" value="Unassembled WGS sequence"/>
</dbReference>
<comment type="subcellular location">
    <subcellularLocation>
        <location evidence="1">Nucleus</location>
    </subcellularLocation>
</comment>
<sequence>MFVTDIRKEFYDVVVNQRVALLVSADIDALCACKILQALFHCDHVQYTLVPVTGWQDLGTAFLEHKEQIKLLIKQDDDLGVPSYDDIFRDDEDEDEDGDGGDSGNESDGGSEPSGKRRRIERQRAKREWEARRREILFDYEQYEYHGTSASMVMFELAWVMTKDTKDMLWWSIIGLTDQWVHDKITHMKYVTDIATLQRHVSRHNHRNEDEENSLSIDCMRISFEYEYPVQYCEKCSHESWWECTRAIQEILQDGAASILPLKQVRQKFNSMDLSIKENLREVIEESSNKFGMKDIRVQTFSVHFGFKNRFLASDVVHAAAALLESVEKDEGATDNFIKALDCLSRSNIEKLHLGIDLTIASCICTNLILSQGPFLYCHLLEGTPDVKLFSKPLALTLLCKYLLKAFVCSTRNKRCKVLPLIMAAPMDVEKGTVIVLGIPPESETSDKKNFFGRAFEKAAESTSSRTLHDHFDTSIIELKMEDRGKFLDALITLLS</sequence>
<keyword evidence="8" id="KW-1185">Reference proteome</keyword>
<dbReference type="GO" id="GO:0003688">
    <property type="term" value="F:DNA replication origin binding"/>
    <property type="evidence" value="ECO:0007669"/>
    <property type="project" value="TreeGrafter"/>
</dbReference>
<evidence type="ECO:0000256" key="1">
    <source>
        <dbReference type="ARBA" id="ARBA00004123"/>
    </source>
</evidence>
<dbReference type="InParanoid" id="W5KFH6"/>
<feature type="compositionally biased region" description="Low complexity" evidence="6">
    <location>
        <begin position="104"/>
        <end position="113"/>
    </location>
</feature>
<reference evidence="8" key="1">
    <citation type="submission" date="2013-03" db="EMBL/GenBank/DDBJ databases">
        <authorList>
            <person name="Jeffery W."/>
            <person name="Warren W."/>
            <person name="Wilson R.K."/>
        </authorList>
    </citation>
    <scope>NUCLEOTIDE SEQUENCE</scope>
    <source>
        <strain evidence="8">female</strain>
    </source>
</reference>
<keyword evidence="4" id="KW-0539">Nucleus</keyword>
<accession>W5KFH6</accession>
<dbReference type="GO" id="GO:1902977">
    <property type="term" value="P:mitotic DNA replication preinitiation complex assembly"/>
    <property type="evidence" value="ECO:0007669"/>
    <property type="project" value="TreeGrafter"/>
</dbReference>
<dbReference type="PANTHER" id="PTHR10507">
    <property type="entry name" value="CDC45-RELATED PROTEIN"/>
    <property type="match status" value="1"/>
</dbReference>
<evidence type="ECO:0000256" key="3">
    <source>
        <dbReference type="ARBA" id="ARBA00022705"/>
    </source>
</evidence>
<name>W5KFH6_ASTMX</name>
<feature type="compositionally biased region" description="Acidic residues" evidence="6">
    <location>
        <begin position="90"/>
        <end position="100"/>
    </location>
</feature>
<evidence type="ECO:0000256" key="5">
    <source>
        <dbReference type="ARBA" id="ARBA00023306"/>
    </source>
</evidence>
<reference evidence="8" key="2">
    <citation type="journal article" date="2014" name="Nat. Commun.">
        <title>The cavefish genome reveals candidate genes for eye loss.</title>
        <authorList>
            <person name="McGaugh S.E."/>
            <person name="Gross J.B."/>
            <person name="Aken B."/>
            <person name="Blin M."/>
            <person name="Borowsky R."/>
            <person name="Chalopin D."/>
            <person name="Hinaux H."/>
            <person name="Jeffery W.R."/>
            <person name="Keene A."/>
            <person name="Ma L."/>
            <person name="Minx P."/>
            <person name="Murphy D."/>
            <person name="O'Quin K.E."/>
            <person name="Retaux S."/>
            <person name="Rohner N."/>
            <person name="Searle S.M."/>
            <person name="Stahl B.A."/>
            <person name="Tabin C."/>
            <person name="Volff J.N."/>
            <person name="Yoshizawa M."/>
            <person name="Warren W.C."/>
        </authorList>
    </citation>
    <scope>NUCLEOTIDE SEQUENCE [LARGE SCALE GENOMIC DNA]</scope>
    <source>
        <strain evidence="8">female</strain>
    </source>
</reference>
<comment type="similarity">
    <text evidence="2">Belongs to the CDC45 family.</text>
</comment>
<dbReference type="GO" id="GO:0003682">
    <property type="term" value="F:chromatin binding"/>
    <property type="evidence" value="ECO:0007669"/>
    <property type="project" value="TreeGrafter"/>
</dbReference>
<reference evidence="7" key="3">
    <citation type="submission" date="2025-08" db="UniProtKB">
        <authorList>
            <consortium name="Ensembl"/>
        </authorList>
    </citation>
    <scope>IDENTIFICATION</scope>
</reference>
<dbReference type="Ensembl" id="ENSAMXT00000006337.2">
    <property type="protein sequence ID" value="ENSAMXP00000006337.2"/>
    <property type="gene ID" value="ENSAMXG00000006167.2"/>
</dbReference>
<dbReference type="Pfam" id="PF02724">
    <property type="entry name" value="CDC45"/>
    <property type="match status" value="3"/>
</dbReference>
<dbReference type="GO" id="GO:0003697">
    <property type="term" value="F:single-stranded DNA binding"/>
    <property type="evidence" value="ECO:0007669"/>
    <property type="project" value="TreeGrafter"/>
</dbReference>
<evidence type="ECO:0000256" key="4">
    <source>
        <dbReference type="ARBA" id="ARBA00023242"/>
    </source>
</evidence>
<dbReference type="GO" id="GO:0000727">
    <property type="term" value="P:double-strand break repair via break-induced replication"/>
    <property type="evidence" value="ECO:0007669"/>
    <property type="project" value="TreeGrafter"/>
</dbReference>